<feature type="chain" id="PRO_5039375709" evidence="4">
    <location>
        <begin position="20"/>
        <end position="349"/>
    </location>
</feature>
<proteinExistence type="inferred from homology"/>
<evidence type="ECO:0000256" key="4">
    <source>
        <dbReference type="SAM" id="SignalP"/>
    </source>
</evidence>
<dbReference type="Gene3D" id="3.40.190.170">
    <property type="entry name" value="Bacterial extracellular solute-binding protein, family 7"/>
    <property type="match status" value="1"/>
</dbReference>
<reference evidence="5 6" key="1">
    <citation type="submission" date="2016-04" db="EMBL/GenBank/DDBJ databases">
        <title>Draft genome sequence of Aeribacillus pallidus 8m3 from petroleum reservoir.</title>
        <authorList>
            <person name="Poltaraus A.B."/>
            <person name="Nazina T.N."/>
            <person name="Tourova T.P."/>
            <person name="Malakho S.M."/>
            <person name="Korshunova A.V."/>
            <person name="Sokolova D.S."/>
        </authorList>
    </citation>
    <scope>NUCLEOTIDE SEQUENCE [LARGE SCALE GENOMIC DNA]</scope>
    <source>
        <strain evidence="5 6">8m3</strain>
    </source>
</reference>
<evidence type="ECO:0000256" key="2">
    <source>
        <dbReference type="ARBA" id="ARBA00022448"/>
    </source>
</evidence>
<evidence type="ECO:0000256" key="3">
    <source>
        <dbReference type="ARBA" id="ARBA00022729"/>
    </source>
</evidence>
<organism evidence="5 6">
    <name type="scientific">Aeribacillus pallidus</name>
    <dbReference type="NCBI Taxonomy" id="33936"/>
    <lineage>
        <taxon>Bacteria</taxon>
        <taxon>Bacillati</taxon>
        <taxon>Bacillota</taxon>
        <taxon>Bacilli</taxon>
        <taxon>Bacillales</taxon>
        <taxon>Bacillaceae</taxon>
        <taxon>Aeribacillus</taxon>
    </lineage>
</organism>
<dbReference type="PANTHER" id="PTHR33376:SF7">
    <property type="entry name" value="C4-DICARBOXYLATE-BINDING PROTEIN DCTB"/>
    <property type="match status" value="1"/>
</dbReference>
<evidence type="ECO:0000256" key="1">
    <source>
        <dbReference type="ARBA" id="ARBA00009023"/>
    </source>
</evidence>
<dbReference type="NCBIfam" id="TIGR00787">
    <property type="entry name" value="dctP"/>
    <property type="match status" value="1"/>
</dbReference>
<dbReference type="GeneID" id="301124833"/>
<evidence type="ECO:0000313" key="5">
    <source>
        <dbReference type="EMBL" id="KZN98045.1"/>
    </source>
</evidence>
<dbReference type="RefSeq" id="WP_063386325.1">
    <property type="nucleotide sequence ID" value="NZ_LWBR01000001.1"/>
</dbReference>
<gene>
    <name evidence="5" type="ORF">AZI98_00450</name>
</gene>
<keyword evidence="2" id="KW-0813">Transport</keyword>
<keyword evidence="6" id="KW-1185">Reference proteome</keyword>
<feature type="signal peptide" evidence="4">
    <location>
        <begin position="1"/>
        <end position="19"/>
    </location>
</feature>
<dbReference type="InterPro" id="IPR004682">
    <property type="entry name" value="TRAP_DctP"/>
</dbReference>
<dbReference type="InterPro" id="IPR038404">
    <property type="entry name" value="TRAP_DctP_sf"/>
</dbReference>
<dbReference type="PANTHER" id="PTHR33376">
    <property type="match status" value="1"/>
</dbReference>
<dbReference type="EMBL" id="LWBR01000001">
    <property type="protein sequence ID" value="KZN98045.1"/>
    <property type="molecule type" value="Genomic_DNA"/>
</dbReference>
<dbReference type="GO" id="GO:0030288">
    <property type="term" value="C:outer membrane-bounded periplasmic space"/>
    <property type="evidence" value="ECO:0007669"/>
    <property type="project" value="InterPro"/>
</dbReference>
<dbReference type="NCBIfam" id="NF037995">
    <property type="entry name" value="TRAP_S1"/>
    <property type="match status" value="1"/>
</dbReference>
<name>A0A161YVK2_9BACI</name>
<dbReference type="AlphaFoldDB" id="A0A161YVK2"/>
<dbReference type="PIRSF" id="PIRSF006470">
    <property type="entry name" value="DctB"/>
    <property type="match status" value="1"/>
</dbReference>
<dbReference type="Proteomes" id="UP000076476">
    <property type="component" value="Unassembled WGS sequence"/>
</dbReference>
<comment type="caution">
    <text evidence="5">The sequence shown here is derived from an EMBL/GenBank/DDBJ whole genome shotgun (WGS) entry which is preliminary data.</text>
</comment>
<dbReference type="InterPro" id="IPR018389">
    <property type="entry name" value="DctP_fam"/>
</dbReference>
<sequence>MKKKIVRYLAIVCAGLAFALFSYNIIIQSQNDPPVYDDEQEGLKEQIKIYFSHVVAEDTPKGLAAQRFADLVEEKTKGRVKVIVFPNGSLYSDKDEIEALRKGKVQMIAPSYSNVAELVPEWEVLDLPFIFQNDDNVERVLTGKIGEELLSMLEPKGFKGLAFWGNGFKQMVNSQMFMKNPDDFKDQRFRIMPNKVIKKQFNMLGAEPIALSFDQVYESLEEEAFDGQENTISNIYSKRFYQFHPYVTISNHGYLGYVVMVNETFWNQLPKDVQKQIMKAIEETTAWNMKQSKQQNIRQLEEMRQNPNIHIHTLTEKERKKWQERFVPLYQEYEAKYGKLLKEIRNAAS</sequence>
<evidence type="ECO:0000313" key="6">
    <source>
        <dbReference type="Proteomes" id="UP000076476"/>
    </source>
</evidence>
<dbReference type="STRING" id="33936.AZI98_00450"/>
<dbReference type="GO" id="GO:0055085">
    <property type="term" value="P:transmembrane transport"/>
    <property type="evidence" value="ECO:0007669"/>
    <property type="project" value="InterPro"/>
</dbReference>
<dbReference type="OrthoDB" id="9776801at2"/>
<protein>
    <submittedName>
        <fullName evidence="5">C4-dicarboxylate ABC transporter</fullName>
    </submittedName>
</protein>
<keyword evidence="3 4" id="KW-0732">Signal</keyword>
<accession>A0A161YVK2</accession>
<comment type="similarity">
    <text evidence="1">Belongs to the bacterial solute-binding protein 7 family.</text>
</comment>
<dbReference type="Pfam" id="PF03480">
    <property type="entry name" value="DctP"/>
    <property type="match status" value="1"/>
</dbReference>